<dbReference type="Pfam" id="PF21987">
    <property type="entry name" value="YajR_YAM"/>
    <property type="match status" value="1"/>
</dbReference>
<gene>
    <name evidence="9" type="ORF">A2637_02220</name>
</gene>
<feature type="transmembrane region" description="Helical" evidence="7">
    <location>
        <begin position="108"/>
        <end position="127"/>
    </location>
</feature>
<evidence type="ECO:0000259" key="8">
    <source>
        <dbReference type="PROSITE" id="PS50850"/>
    </source>
</evidence>
<dbReference type="PANTHER" id="PTHR23517:SF2">
    <property type="entry name" value="MULTIDRUG RESISTANCE PROTEIN MDTH"/>
    <property type="match status" value="1"/>
</dbReference>
<dbReference type="InterPro" id="IPR050171">
    <property type="entry name" value="MFS_Transporters"/>
</dbReference>
<dbReference type="Proteomes" id="UP000179360">
    <property type="component" value="Unassembled WGS sequence"/>
</dbReference>
<dbReference type="Gene3D" id="1.20.1250.20">
    <property type="entry name" value="MFS general substrate transporter like domains"/>
    <property type="match status" value="1"/>
</dbReference>
<dbReference type="GO" id="GO:0005886">
    <property type="term" value="C:plasma membrane"/>
    <property type="evidence" value="ECO:0007669"/>
    <property type="project" value="UniProtKB-SubCell"/>
</dbReference>
<dbReference type="Gene3D" id="3.30.70.100">
    <property type="match status" value="1"/>
</dbReference>
<proteinExistence type="predicted"/>
<feature type="transmembrane region" description="Helical" evidence="7">
    <location>
        <begin position="20"/>
        <end position="39"/>
    </location>
</feature>
<dbReference type="EMBL" id="MFSY01000009">
    <property type="protein sequence ID" value="OGI47807.1"/>
    <property type="molecule type" value="Genomic_DNA"/>
</dbReference>
<reference evidence="9 10" key="1">
    <citation type="journal article" date="2016" name="Nat. Commun.">
        <title>Thousands of microbial genomes shed light on interconnected biogeochemical processes in an aquifer system.</title>
        <authorList>
            <person name="Anantharaman K."/>
            <person name="Brown C.T."/>
            <person name="Hug L.A."/>
            <person name="Sharon I."/>
            <person name="Castelle C.J."/>
            <person name="Probst A.J."/>
            <person name="Thomas B.C."/>
            <person name="Singh A."/>
            <person name="Wilkins M.J."/>
            <person name="Karaoz U."/>
            <person name="Brodie E.L."/>
            <person name="Williams K.H."/>
            <person name="Hubbard S.S."/>
            <person name="Banfield J.F."/>
        </authorList>
    </citation>
    <scope>NUCLEOTIDE SEQUENCE [LARGE SCALE GENOMIC DNA]</scope>
</reference>
<dbReference type="STRING" id="1817764.A2637_02220"/>
<evidence type="ECO:0000256" key="6">
    <source>
        <dbReference type="ARBA" id="ARBA00023136"/>
    </source>
</evidence>
<feature type="transmembrane region" description="Helical" evidence="7">
    <location>
        <begin position="139"/>
        <end position="158"/>
    </location>
</feature>
<keyword evidence="6 7" id="KW-0472">Membrane</keyword>
<evidence type="ECO:0000256" key="7">
    <source>
        <dbReference type="SAM" id="Phobius"/>
    </source>
</evidence>
<evidence type="ECO:0000256" key="1">
    <source>
        <dbReference type="ARBA" id="ARBA00004651"/>
    </source>
</evidence>
<comment type="subcellular location">
    <subcellularLocation>
        <location evidence="1">Cell membrane</location>
        <topology evidence="1">Multi-pass membrane protein</topology>
    </subcellularLocation>
</comment>
<feature type="transmembrane region" description="Helical" evidence="7">
    <location>
        <begin position="217"/>
        <end position="242"/>
    </location>
</feature>
<evidence type="ECO:0000256" key="2">
    <source>
        <dbReference type="ARBA" id="ARBA00022448"/>
    </source>
</evidence>
<name>A0A1F6TRM5_9PROT</name>
<dbReference type="PANTHER" id="PTHR23517">
    <property type="entry name" value="RESISTANCE PROTEIN MDTM, PUTATIVE-RELATED-RELATED"/>
    <property type="match status" value="1"/>
</dbReference>
<dbReference type="InterPro" id="IPR001958">
    <property type="entry name" value="Tet-R_TetA/multi-R_MdtG-like"/>
</dbReference>
<accession>A0A1F6TRM5</accession>
<dbReference type="InterPro" id="IPR054152">
    <property type="entry name" value="YajR_YAM"/>
</dbReference>
<dbReference type="PRINTS" id="PR01035">
    <property type="entry name" value="TCRTETA"/>
</dbReference>
<feature type="transmembrane region" description="Helical" evidence="7">
    <location>
        <begin position="254"/>
        <end position="273"/>
    </location>
</feature>
<feature type="domain" description="Major facilitator superfamily (MFS) profile" evidence="8">
    <location>
        <begin position="16"/>
        <end position="396"/>
    </location>
</feature>
<comment type="caution">
    <text evidence="9">The sequence shown here is derived from an EMBL/GenBank/DDBJ whole genome shotgun (WGS) entry which is preliminary data.</text>
</comment>
<evidence type="ECO:0000256" key="3">
    <source>
        <dbReference type="ARBA" id="ARBA00022475"/>
    </source>
</evidence>
<dbReference type="InterPro" id="IPR020846">
    <property type="entry name" value="MFS_dom"/>
</dbReference>
<feature type="transmembrane region" description="Helical" evidence="7">
    <location>
        <begin position="170"/>
        <end position="189"/>
    </location>
</feature>
<organism evidence="9 10">
    <name type="scientific">Candidatus Muproteobacteria bacterium RIFCSPHIGHO2_01_FULL_65_16</name>
    <dbReference type="NCBI Taxonomy" id="1817764"/>
    <lineage>
        <taxon>Bacteria</taxon>
        <taxon>Pseudomonadati</taxon>
        <taxon>Pseudomonadota</taxon>
        <taxon>Candidatus Muproteobacteria</taxon>
    </lineage>
</organism>
<dbReference type="SUPFAM" id="SSF103473">
    <property type="entry name" value="MFS general substrate transporter"/>
    <property type="match status" value="1"/>
</dbReference>
<dbReference type="Pfam" id="PF07690">
    <property type="entry name" value="MFS_1"/>
    <property type="match status" value="1"/>
</dbReference>
<evidence type="ECO:0000313" key="10">
    <source>
        <dbReference type="Proteomes" id="UP000179360"/>
    </source>
</evidence>
<feature type="transmembrane region" description="Helical" evidence="7">
    <location>
        <begin position="344"/>
        <end position="365"/>
    </location>
</feature>
<keyword evidence="5 7" id="KW-1133">Transmembrane helix</keyword>
<evidence type="ECO:0000256" key="4">
    <source>
        <dbReference type="ARBA" id="ARBA00022692"/>
    </source>
</evidence>
<feature type="transmembrane region" description="Helical" evidence="7">
    <location>
        <begin position="371"/>
        <end position="391"/>
    </location>
</feature>
<keyword evidence="2" id="KW-0813">Transport</keyword>
<sequence>MRRRKSVSMTPLERRAVGSLAAIFALRLLGLFLILPVFALYADRLEGHTPFLVGLALGAYGLTQALLQIPFGMASDRLGRKPVIAVGLIIFAIGSAVAATAASIEGVVLGRALQGAGAISAAVVAMIADLTREETRTRAMAAVGITIGASFFVSLLAGPVLNTAIGVPGIFWLMAALALGGIGVLYLAVPTPVRSILHRDVEPAPHQFMRVLRDARLLRLNLGIFILHVVLMALFVVVPVALVRHAGLPAGDHWQVYLPVLVLSAVFMLPLIVLAERRHWLRPIFAGAVGLLLLSQVVLYRGHTSLAPILLGLFVFFTAFNVLEAMLPSLISKTAPASSKGTAIGIYSTFEFFGAFVGGAAGGYLHGRYGIPGVFVFGAVLLAFWLLLALTMPAPRYLASRLLHVGRMKAAEARALAQRLAAVRGVAEATVVAEEGVAYLKVDELILDAKTLDRYHAPT</sequence>
<dbReference type="GO" id="GO:0022857">
    <property type="term" value="F:transmembrane transporter activity"/>
    <property type="evidence" value="ECO:0007669"/>
    <property type="project" value="InterPro"/>
</dbReference>
<evidence type="ECO:0000313" key="9">
    <source>
        <dbReference type="EMBL" id="OGI47807.1"/>
    </source>
</evidence>
<dbReference type="AlphaFoldDB" id="A0A1F6TRM5"/>
<dbReference type="InterPro" id="IPR011701">
    <property type="entry name" value="MFS"/>
</dbReference>
<feature type="transmembrane region" description="Helical" evidence="7">
    <location>
        <begin position="83"/>
        <end position="102"/>
    </location>
</feature>
<dbReference type="InterPro" id="IPR036259">
    <property type="entry name" value="MFS_trans_sf"/>
</dbReference>
<keyword evidence="4 7" id="KW-0812">Transmembrane</keyword>
<dbReference type="PROSITE" id="PS50850">
    <property type="entry name" value="MFS"/>
    <property type="match status" value="1"/>
</dbReference>
<keyword evidence="3" id="KW-1003">Cell membrane</keyword>
<dbReference type="CDD" id="cd17472">
    <property type="entry name" value="MFS_YajR_like"/>
    <property type="match status" value="1"/>
</dbReference>
<feature type="transmembrane region" description="Helical" evidence="7">
    <location>
        <begin position="280"/>
        <end position="299"/>
    </location>
</feature>
<evidence type="ECO:0000256" key="5">
    <source>
        <dbReference type="ARBA" id="ARBA00022989"/>
    </source>
</evidence>
<feature type="transmembrane region" description="Helical" evidence="7">
    <location>
        <begin position="305"/>
        <end position="323"/>
    </location>
</feature>
<feature type="transmembrane region" description="Helical" evidence="7">
    <location>
        <begin position="51"/>
        <end position="71"/>
    </location>
</feature>
<protein>
    <submittedName>
        <fullName evidence="9">MFS transporter</fullName>
    </submittedName>
</protein>